<comment type="caution">
    <text evidence="2">The sequence shown here is derived from an EMBL/GenBank/DDBJ whole genome shotgun (WGS) entry which is preliminary data.</text>
</comment>
<proteinExistence type="predicted"/>
<gene>
    <name evidence="2" type="ORF">ESZ91_00150</name>
    <name evidence="1" type="ORF">ESZ91_11500</name>
</gene>
<organism evidence="2 3">
    <name type="scientific">Candidatus Borkfalkia ceftriaxoniphila</name>
    <dbReference type="NCBI Taxonomy" id="2508949"/>
    <lineage>
        <taxon>Bacteria</taxon>
        <taxon>Bacillati</taxon>
        <taxon>Bacillota</taxon>
        <taxon>Clostridia</taxon>
        <taxon>Christensenellales</taxon>
        <taxon>Christensenellaceae</taxon>
        <taxon>Candidatus Borkfalkia</taxon>
    </lineage>
</organism>
<evidence type="ECO:0000313" key="3">
    <source>
        <dbReference type="Proteomes" id="UP000291269"/>
    </source>
</evidence>
<keyword evidence="3" id="KW-1185">Reference proteome</keyword>
<dbReference type="Pfam" id="PF14284">
    <property type="entry name" value="PcfJ"/>
    <property type="match status" value="1"/>
</dbReference>
<dbReference type="AlphaFoldDB" id="A0A4Q2KKJ9"/>
<sequence>MERNARVCERKRTFQYLYVRSRICEKIHQRTSRHDRTEIREFGGFHMIFEGYEFDASYRPADYESRIREGMPFGVAFYLDQKYVFDENDIFLLESPKKDGIVIYCPQHGKIFEEDKKALMSQGCGCHAGNVSRMQDVCPYERTCAQSCYLKNAVYEHKDLIRKSDIAFYQRTKQGIVLRAFRVAFDFSGEKYELRRDGEMSETEWLRIFYNANRTTAIYSRLKSNYNPYSGCTTITERQWRKKKLFQRIADFNLLEQETKGTLLEGYTKYFELSQGYITDEVLQAILLLALFDTPALKEVIKAGYYGIAKDYIFSFTDEGSNFGKIIKKRCRTLKDFFEIEISKLDALTEEEKASLKTTDIPIIRRLVKADVGITRDKLEICRNHHFNEFADRCDAERLRRTLKYLNRQEIAKCNVLGDYFDYIEQAERLHLNMADEQVLYPKDLSRAHSRTSSLVQYETAKELCAKFEEKASEYQSYCFRQRNISLRPIRTIAELKYYATLFSNCSAGYADRIVAGNSMIFVAVDRRQPKKPFYMLEYNPHTERIVQCRGYDNKGGRDSDPQIASFCEQWLSFIKERKQIRVKIAG</sequence>
<dbReference type="Proteomes" id="UP000291269">
    <property type="component" value="Unassembled WGS sequence"/>
</dbReference>
<protein>
    <recommendedName>
        <fullName evidence="4">PcfJ-like protein</fullName>
    </recommendedName>
</protein>
<dbReference type="OrthoDB" id="1802755at2"/>
<name>A0A4Q2KKJ9_9FIRM</name>
<evidence type="ECO:0000313" key="2">
    <source>
        <dbReference type="EMBL" id="RXZ63823.1"/>
    </source>
</evidence>
<evidence type="ECO:0008006" key="4">
    <source>
        <dbReference type="Google" id="ProtNLM"/>
    </source>
</evidence>
<reference evidence="2 3" key="1">
    <citation type="journal article" date="2019" name="Gut">
        <title>Antibiotics-induced monodominance of a novel gut bacterial order.</title>
        <authorList>
            <person name="Hildebrand F."/>
            <person name="Moitinho-Silva L."/>
            <person name="Blasche S."/>
            <person name="Jahn M.T."/>
            <person name="Gossmann T.I."/>
            <person name="Heuerta-Cepas J."/>
            <person name="Hercog R."/>
            <person name="Luetge M."/>
            <person name="Bahram M."/>
            <person name="Pryszlak A."/>
            <person name="Alves R.J."/>
            <person name="Waszak S.M."/>
            <person name="Zhu A."/>
            <person name="Ye L."/>
            <person name="Costea P.I."/>
            <person name="Aalvink S."/>
            <person name="Belzer C."/>
            <person name="Forslund S.K."/>
            <person name="Sunagawa S."/>
            <person name="Hentschel U."/>
            <person name="Merten C."/>
            <person name="Patil K.R."/>
            <person name="Benes V."/>
            <person name="Bork P."/>
        </authorList>
    </citation>
    <scope>NUCLEOTIDE SEQUENCE [LARGE SCALE GENOMIC DNA]</scope>
    <source>
        <strain evidence="2 3">HDS1380</strain>
    </source>
</reference>
<dbReference type="InterPro" id="IPR025586">
    <property type="entry name" value="PcfJ"/>
</dbReference>
<dbReference type="EMBL" id="SDOZ01000001">
    <property type="protein sequence ID" value="RXZ63823.1"/>
    <property type="molecule type" value="Genomic_DNA"/>
</dbReference>
<accession>A0A4Q2KKJ9</accession>
<dbReference type="EMBL" id="SDOZ01000008">
    <property type="protein sequence ID" value="RXZ57811.1"/>
    <property type="molecule type" value="Genomic_DNA"/>
</dbReference>
<evidence type="ECO:0000313" key="1">
    <source>
        <dbReference type="EMBL" id="RXZ57811.1"/>
    </source>
</evidence>